<proteinExistence type="predicted"/>
<feature type="non-terminal residue" evidence="1">
    <location>
        <position position="1"/>
    </location>
</feature>
<gene>
    <name evidence="1" type="ORF">LCGC14_2739020</name>
</gene>
<comment type="caution">
    <text evidence="1">The sequence shown here is derived from an EMBL/GenBank/DDBJ whole genome shotgun (WGS) entry which is preliminary data.</text>
</comment>
<organism evidence="1">
    <name type="scientific">marine sediment metagenome</name>
    <dbReference type="NCBI Taxonomy" id="412755"/>
    <lineage>
        <taxon>unclassified sequences</taxon>
        <taxon>metagenomes</taxon>
        <taxon>ecological metagenomes</taxon>
    </lineage>
</organism>
<accession>A0A0F8ZSE2</accession>
<sequence>YCFYKTMKVIPELFRALKENNKARKELAEFLNNQKPFAEVLSLRNHANGRISEDGVDEQKGFKVSVPEERPEVTISFNTEVTEVPIEPPVTPPVEPPVVEPPVVTPPVIEPPVIIPPIVPLVEPESKVFEALIGLLAIILAALGVKWRAGFLGMAKWQWNKGNKLTAIKMLLTATKRAKEDYYKKKG</sequence>
<evidence type="ECO:0000313" key="1">
    <source>
        <dbReference type="EMBL" id="KKK88850.1"/>
    </source>
</evidence>
<protein>
    <submittedName>
        <fullName evidence="1">Uncharacterized protein</fullName>
    </submittedName>
</protein>
<dbReference type="EMBL" id="LAZR01049777">
    <property type="protein sequence ID" value="KKK88850.1"/>
    <property type="molecule type" value="Genomic_DNA"/>
</dbReference>
<name>A0A0F8ZSE2_9ZZZZ</name>
<reference evidence="1" key="1">
    <citation type="journal article" date="2015" name="Nature">
        <title>Complex archaea that bridge the gap between prokaryotes and eukaryotes.</title>
        <authorList>
            <person name="Spang A."/>
            <person name="Saw J.H."/>
            <person name="Jorgensen S.L."/>
            <person name="Zaremba-Niedzwiedzka K."/>
            <person name="Martijn J."/>
            <person name="Lind A.E."/>
            <person name="van Eijk R."/>
            <person name="Schleper C."/>
            <person name="Guy L."/>
            <person name="Ettema T.J."/>
        </authorList>
    </citation>
    <scope>NUCLEOTIDE SEQUENCE</scope>
</reference>
<dbReference type="AlphaFoldDB" id="A0A0F8ZSE2"/>